<reference evidence="1" key="1">
    <citation type="submission" date="2018-05" db="EMBL/GenBank/DDBJ databases">
        <authorList>
            <person name="Lanie J.A."/>
            <person name="Ng W.-L."/>
            <person name="Kazmierczak K.M."/>
            <person name="Andrzejewski T.M."/>
            <person name="Davidsen T.M."/>
            <person name="Wayne K.J."/>
            <person name="Tettelin H."/>
            <person name="Glass J.I."/>
            <person name="Rusch D."/>
            <person name="Podicherti R."/>
            <person name="Tsui H.-C.T."/>
            <person name="Winkler M.E."/>
        </authorList>
    </citation>
    <scope>NUCLEOTIDE SEQUENCE</scope>
</reference>
<organism evidence="1">
    <name type="scientific">marine metagenome</name>
    <dbReference type="NCBI Taxonomy" id="408172"/>
    <lineage>
        <taxon>unclassified sequences</taxon>
        <taxon>metagenomes</taxon>
        <taxon>ecological metagenomes</taxon>
    </lineage>
</organism>
<evidence type="ECO:0008006" key="2">
    <source>
        <dbReference type="Google" id="ProtNLM"/>
    </source>
</evidence>
<dbReference type="SUPFAM" id="SSF109854">
    <property type="entry name" value="DinB/YfiT-like putative metalloenzymes"/>
    <property type="match status" value="1"/>
</dbReference>
<dbReference type="EMBL" id="UINC01192334">
    <property type="protein sequence ID" value="SVE07432.1"/>
    <property type="molecule type" value="Genomic_DNA"/>
</dbReference>
<protein>
    <recommendedName>
        <fullName evidence="2">DinB-like domain-containing protein</fullName>
    </recommendedName>
</protein>
<feature type="non-terminal residue" evidence="1">
    <location>
        <position position="1"/>
    </location>
</feature>
<evidence type="ECO:0000313" key="1">
    <source>
        <dbReference type="EMBL" id="SVE07432.1"/>
    </source>
</evidence>
<accession>A0A383AI47</accession>
<gene>
    <name evidence="1" type="ORF">METZ01_LOCUS460286</name>
</gene>
<sequence length="151" mass="17903">LVHQFPDVSLDNELPNRPRSWKVLLHHVFQIPKAFLDLEDMNQEYTYEIMTEAPQENLKTSGDIANFGEEISKRFSYWEQDSRDTDFSKQVTTYFGRTLRHELLERTVWHSTQHARQLQSLLESLDIKPDVIITKEQQEGLPLTEEIWDKS</sequence>
<proteinExistence type="predicted"/>
<dbReference type="Gene3D" id="1.20.120.450">
    <property type="entry name" value="dinb family like domain"/>
    <property type="match status" value="1"/>
</dbReference>
<dbReference type="InterPro" id="IPR034660">
    <property type="entry name" value="DinB/YfiT-like"/>
</dbReference>
<name>A0A383AI47_9ZZZZ</name>
<dbReference type="AlphaFoldDB" id="A0A383AI47"/>